<keyword evidence="5 6" id="KW-0560">Oxidoreductase</keyword>
<dbReference type="FunFam" id="2.40.110.10:FF:000011">
    <property type="entry name" value="Acyl-CoA dehydrogenase FadE34"/>
    <property type="match status" value="1"/>
</dbReference>
<reference evidence="10" key="2">
    <citation type="submission" date="2023-01" db="EMBL/GenBank/DDBJ databases">
        <authorList>
            <person name="Sun Q."/>
            <person name="Evtushenko L."/>
        </authorList>
    </citation>
    <scope>NUCLEOTIDE SEQUENCE</scope>
    <source>
        <strain evidence="10">VKM Ac-1069</strain>
    </source>
</reference>
<evidence type="ECO:0000256" key="6">
    <source>
        <dbReference type="RuleBase" id="RU362125"/>
    </source>
</evidence>
<feature type="domain" description="Acyl-CoA dehydrogenase/oxidase C-terminal" evidence="7">
    <location>
        <begin position="239"/>
        <end position="387"/>
    </location>
</feature>
<protein>
    <submittedName>
        <fullName evidence="10">Acyl-CoA dehydrogenase</fullName>
    </submittedName>
</protein>
<dbReference type="GO" id="GO:0050660">
    <property type="term" value="F:flavin adenine dinucleotide binding"/>
    <property type="evidence" value="ECO:0007669"/>
    <property type="project" value="InterPro"/>
</dbReference>
<dbReference type="InterPro" id="IPR046373">
    <property type="entry name" value="Acyl-CoA_Oxase/DH_mid-dom_sf"/>
</dbReference>
<reference evidence="10" key="1">
    <citation type="journal article" date="2014" name="Int. J. Syst. Evol. Microbiol.">
        <title>Complete genome sequence of Corynebacterium casei LMG S-19264T (=DSM 44701T), isolated from a smear-ripened cheese.</title>
        <authorList>
            <consortium name="US DOE Joint Genome Institute (JGI-PGF)"/>
            <person name="Walter F."/>
            <person name="Albersmeier A."/>
            <person name="Kalinowski J."/>
            <person name="Ruckert C."/>
        </authorList>
    </citation>
    <scope>NUCLEOTIDE SEQUENCE</scope>
    <source>
        <strain evidence="10">VKM Ac-1069</strain>
    </source>
</reference>
<evidence type="ECO:0000256" key="2">
    <source>
        <dbReference type="ARBA" id="ARBA00009347"/>
    </source>
</evidence>
<dbReference type="InterPro" id="IPR037069">
    <property type="entry name" value="AcylCoA_DH/ox_N_sf"/>
</dbReference>
<feature type="domain" description="Acyl-CoA dehydrogenase/oxidase N-terminal" evidence="9">
    <location>
        <begin position="11"/>
        <end position="126"/>
    </location>
</feature>
<dbReference type="Pfam" id="PF00441">
    <property type="entry name" value="Acyl-CoA_dh_1"/>
    <property type="match status" value="1"/>
</dbReference>
<dbReference type="Pfam" id="PF02770">
    <property type="entry name" value="Acyl-CoA_dh_M"/>
    <property type="match status" value="1"/>
</dbReference>
<keyword evidence="3 6" id="KW-0285">Flavoprotein</keyword>
<dbReference type="InterPro" id="IPR013786">
    <property type="entry name" value="AcylCoA_DH/ox_N"/>
</dbReference>
<evidence type="ECO:0000259" key="8">
    <source>
        <dbReference type="Pfam" id="PF02770"/>
    </source>
</evidence>
<comment type="cofactor">
    <cofactor evidence="1 6">
        <name>FAD</name>
        <dbReference type="ChEBI" id="CHEBI:57692"/>
    </cofactor>
</comment>
<dbReference type="InterPro" id="IPR036250">
    <property type="entry name" value="AcylCo_DH-like_C"/>
</dbReference>
<comment type="similarity">
    <text evidence="2 6">Belongs to the acyl-CoA dehydrogenase family.</text>
</comment>
<feature type="domain" description="Acyl-CoA oxidase/dehydrogenase middle" evidence="8">
    <location>
        <begin position="132"/>
        <end position="223"/>
    </location>
</feature>
<dbReference type="PANTHER" id="PTHR43292">
    <property type="entry name" value="ACYL-COA DEHYDROGENASE"/>
    <property type="match status" value="1"/>
</dbReference>
<name>A0A9W6KYQ5_9PSEU</name>
<evidence type="ECO:0000256" key="1">
    <source>
        <dbReference type="ARBA" id="ARBA00001974"/>
    </source>
</evidence>
<evidence type="ECO:0000313" key="11">
    <source>
        <dbReference type="Proteomes" id="UP001143463"/>
    </source>
</evidence>
<dbReference type="EMBL" id="BSFQ01000005">
    <property type="protein sequence ID" value="GLL10562.1"/>
    <property type="molecule type" value="Genomic_DNA"/>
</dbReference>
<dbReference type="SUPFAM" id="SSF47203">
    <property type="entry name" value="Acyl-CoA dehydrogenase C-terminal domain-like"/>
    <property type="match status" value="1"/>
</dbReference>
<evidence type="ECO:0000256" key="4">
    <source>
        <dbReference type="ARBA" id="ARBA00022827"/>
    </source>
</evidence>
<dbReference type="GO" id="GO:0005886">
    <property type="term" value="C:plasma membrane"/>
    <property type="evidence" value="ECO:0007669"/>
    <property type="project" value="TreeGrafter"/>
</dbReference>
<dbReference type="PANTHER" id="PTHR43292:SF4">
    <property type="entry name" value="ACYL-COA DEHYDROGENASE FADE34"/>
    <property type="match status" value="1"/>
</dbReference>
<organism evidence="10 11">
    <name type="scientific">Pseudonocardia halophobica</name>
    <dbReference type="NCBI Taxonomy" id="29401"/>
    <lineage>
        <taxon>Bacteria</taxon>
        <taxon>Bacillati</taxon>
        <taxon>Actinomycetota</taxon>
        <taxon>Actinomycetes</taxon>
        <taxon>Pseudonocardiales</taxon>
        <taxon>Pseudonocardiaceae</taxon>
        <taxon>Pseudonocardia</taxon>
    </lineage>
</organism>
<gene>
    <name evidence="10" type="ORF">GCM10017577_17020</name>
</gene>
<evidence type="ECO:0000259" key="7">
    <source>
        <dbReference type="Pfam" id="PF00441"/>
    </source>
</evidence>
<dbReference type="InterPro" id="IPR052161">
    <property type="entry name" value="Mycobact_Acyl-CoA_DH"/>
</dbReference>
<dbReference type="GO" id="GO:0016627">
    <property type="term" value="F:oxidoreductase activity, acting on the CH-CH group of donors"/>
    <property type="evidence" value="ECO:0007669"/>
    <property type="project" value="InterPro"/>
</dbReference>
<dbReference type="Proteomes" id="UP001143463">
    <property type="component" value="Unassembled WGS sequence"/>
</dbReference>
<sequence length="410" mass="44326">MLAAAASGDPEALRSAAREWIERNVPAEWLAAALAGDMDRLHAVRSPEAYREWYPPLGRSGLTVPTWPVEYGGLGLSRSQSGVVAAELRRARLTTLNVVGIGLVAPTLLQYGSEYQKQTLLGPIVDNTAKWCQLFSEPGAGSDLAGLSTKAERVDADTWRIDGQKVWSSFAHEADYGILLARTDPSLPKHQGITVFAFPMRHESVTVRPLRKISGDHEFNEVFINDAVVDDRLRIGEQGQGWEIARAVLAFERAMLSGAGSGLRERTSGSSIQTLVTAAKAAGAVDDPVMADEVVRLYVENQVVQLTNARARSLGREGAAPGQLKVLASEHNQRLQAALLDLTGAVVYDPEDASAARRAFGFLRSRGDTIGGGTSEVQRNNVAERVLGLPKDPFSDNTIPWRDIKRGPTA</sequence>
<dbReference type="InterPro" id="IPR006091">
    <property type="entry name" value="Acyl-CoA_Oxase/DH_mid-dom"/>
</dbReference>
<evidence type="ECO:0000256" key="3">
    <source>
        <dbReference type="ARBA" id="ARBA00022630"/>
    </source>
</evidence>
<dbReference type="SUPFAM" id="SSF56645">
    <property type="entry name" value="Acyl-CoA dehydrogenase NM domain-like"/>
    <property type="match status" value="1"/>
</dbReference>
<dbReference type="InterPro" id="IPR009100">
    <property type="entry name" value="AcylCoA_DH/oxidase_NM_dom_sf"/>
</dbReference>
<comment type="caution">
    <text evidence="10">The sequence shown here is derived from an EMBL/GenBank/DDBJ whole genome shotgun (WGS) entry which is preliminary data.</text>
</comment>
<keyword evidence="11" id="KW-1185">Reference proteome</keyword>
<evidence type="ECO:0000256" key="5">
    <source>
        <dbReference type="ARBA" id="ARBA00023002"/>
    </source>
</evidence>
<evidence type="ECO:0000313" key="10">
    <source>
        <dbReference type="EMBL" id="GLL10562.1"/>
    </source>
</evidence>
<accession>A0A9W6KYQ5</accession>
<dbReference type="Gene3D" id="1.10.540.10">
    <property type="entry name" value="Acyl-CoA dehydrogenase/oxidase, N-terminal domain"/>
    <property type="match status" value="1"/>
</dbReference>
<dbReference type="Gene3D" id="1.20.140.10">
    <property type="entry name" value="Butyryl-CoA Dehydrogenase, subunit A, domain 3"/>
    <property type="match status" value="1"/>
</dbReference>
<dbReference type="Gene3D" id="2.40.110.10">
    <property type="entry name" value="Butyryl-CoA Dehydrogenase, subunit A, domain 2"/>
    <property type="match status" value="1"/>
</dbReference>
<dbReference type="AlphaFoldDB" id="A0A9W6KYQ5"/>
<evidence type="ECO:0000259" key="9">
    <source>
        <dbReference type="Pfam" id="PF02771"/>
    </source>
</evidence>
<keyword evidence="4 6" id="KW-0274">FAD</keyword>
<proteinExistence type="inferred from homology"/>
<dbReference type="Pfam" id="PF02771">
    <property type="entry name" value="Acyl-CoA_dh_N"/>
    <property type="match status" value="1"/>
</dbReference>
<dbReference type="InterPro" id="IPR009075">
    <property type="entry name" value="AcylCo_DH/oxidase_C"/>
</dbReference>